<name>A0A663EK46_AQUCH</name>
<keyword evidence="1" id="KW-0812">Transmembrane</keyword>
<dbReference type="Proteomes" id="UP000472275">
    <property type="component" value="Chromosome 8"/>
</dbReference>
<reference evidence="2" key="1">
    <citation type="submission" date="2025-08" db="UniProtKB">
        <authorList>
            <consortium name="Ensembl"/>
        </authorList>
    </citation>
    <scope>IDENTIFICATION</scope>
</reference>
<evidence type="ECO:0000313" key="2">
    <source>
        <dbReference type="Ensembl" id="ENSACCP00020012271.1"/>
    </source>
</evidence>
<evidence type="ECO:0000256" key="1">
    <source>
        <dbReference type="SAM" id="Phobius"/>
    </source>
</evidence>
<dbReference type="InParanoid" id="A0A663EK46"/>
<accession>A0A663EK46</accession>
<feature type="transmembrane region" description="Helical" evidence="1">
    <location>
        <begin position="6"/>
        <end position="24"/>
    </location>
</feature>
<keyword evidence="1" id="KW-0472">Membrane</keyword>
<reference evidence="2" key="2">
    <citation type="submission" date="2025-09" db="UniProtKB">
        <authorList>
            <consortium name="Ensembl"/>
        </authorList>
    </citation>
    <scope>IDENTIFICATION</scope>
</reference>
<protein>
    <submittedName>
        <fullName evidence="2">Uncharacterized protein</fullName>
    </submittedName>
</protein>
<proteinExistence type="predicted"/>
<keyword evidence="1" id="KW-1133">Transmembrane helix</keyword>
<keyword evidence="3" id="KW-1185">Reference proteome</keyword>
<evidence type="ECO:0000313" key="3">
    <source>
        <dbReference type="Proteomes" id="UP000472275"/>
    </source>
</evidence>
<sequence length="108" mass="11924">VTAVVTVCSLHIIIILILSLTGYFSNRQKSHQSKGTGENPGAVQPARLESWLSGCETPQSHLRAAAFGHGLRLGGTQNKYNHPQKPSDKSPPHFLYILYIYECVCVYI</sequence>
<dbReference type="Ensembl" id="ENSACCT00020012827.1">
    <property type="protein sequence ID" value="ENSACCP00020012271.1"/>
    <property type="gene ID" value="ENSACCG00020008436.1"/>
</dbReference>
<organism evidence="2 3">
    <name type="scientific">Aquila chrysaetos chrysaetos</name>
    <dbReference type="NCBI Taxonomy" id="223781"/>
    <lineage>
        <taxon>Eukaryota</taxon>
        <taxon>Metazoa</taxon>
        <taxon>Chordata</taxon>
        <taxon>Craniata</taxon>
        <taxon>Vertebrata</taxon>
        <taxon>Euteleostomi</taxon>
        <taxon>Archelosauria</taxon>
        <taxon>Archosauria</taxon>
        <taxon>Dinosauria</taxon>
        <taxon>Saurischia</taxon>
        <taxon>Theropoda</taxon>
        <taxon>Coelurosauria</taxon>
        <taxon>Aves</taxon>
        <taxon>Neognathae</taxon>
        <taxon>Neoaves</taxon>
        <taxon>Telluraves</taxon>
        <taxon>Accipitrimorphae</taxon>
        <taxon>Accipitriformes</taxon>
        <taxon>Accipitridae</taxon>
        <taxon>Accipitrinae</taxon>
        <taxon>Aquila</taxon>
    </lineage>
</organism>
<dbReference type="AlphaFoldDB" id="A0A663EK46"/>